<keyword evidence="3" id="KW-1185">Reference proteome</keyword>
<evidence type="ECO:0000256" key="1">
    <source>
        <dbReference type="SAM" id="SignalP"/>
    </source>
</evidence>
<protein>
    <submittedName>
        <fullName evidence="2">Uncharacterized protein</fullName>
    </submittedName>
</protein>
<dbReference type="Proteomes" id="UP000663828">
    <property type="component" value="Unassembled WGS sequence"/>
</dbReference>
<gene>
    <name evidence="2" type="ORF">XAT740_LOCUS58185</name>
</gene>
<evidence type="ECO:0000313" key="2">
    <source>
        <dbReference type="EMBL" id="CAF1668267.1"/>
    </source>
</evidence>
<dbReference type="AlphaFoldDB" id="A0A816FZB7"/>
<evidence type="ECO:0000313" key="3">
    <source>
        <dbReference type="Proteomes" id="UP000663828"/>
    </source>
</evidence>
<comment type="caution">
    <text evidence="2">The sequence shown here is derived from an EMBL/GenBank/DDBJ whole genome shotgun (WGS) entry which is preliminary data.</text>
</comment>
<feature type="signal peptide" evidence="1">
    <location>
        <begin position="1"/>
        <end position="16"/>
    </location>
</feature>
<name>A0A816FZB7_ADIRI</name>
<sequence length="223" mass="25789">MQRIIFLLLTFTVSTGGLFYGTTDLPDGDAEMFCSIQAGFDIGRDLPEEWTWNYSQIPKGQWFRMHGQIRRMSYDAPDSVLRRDDPQRQGNCYFQIESNTMTEYIQNIPFPRATAMSTPYNYYFSASMFDDSGRVRIALEWYDEHNRLMNSTSIQSNNQIDSDNVSRLNEAKLGKIVQDAQTMLIRIKTNPLVSKSEPMSYSIDMIHVVFFPDHIFGNGRPSK</sequence>
<reference evidence="2" key="1">
    <citation type="submission" date="2021-02" db="EMBL/GenBank/DDBJ databases">
        <authorList>
            <person name="Nowell W R."/>
        </authorList>
    </citation>
    <scope>NUCLEOTIDE SEQUENCE</scope>
</reference>
<feature type="chain" id="PRO_5032481532" evidence="1">
    <location>
        <begin position="17"/>
        <end position="223"/>
    </location>
</feature>
<keyword evidence="1" id="KW-0732">Signal</keyword>
<organism evidence="2 3">
    <name type="scientific">Adineta ricciae</name>
    <name type="common">Rotifer</name>
    <dbReference type="NCBI Taxonomy" id="249248"/>
    <lineage>
        <taxon>Eukaryota</taxon>
        <taxon>Metazoa</taxon>
        <taxon>Spiralia</taxon>
        <taxon>Gnathifera</taxon>
        <taxon>Rotifera</taxon>
        <taxon>Eurotatoria</taxon>
        <taxon>Bdelloidea</taxon>
        <taxon>Adinetida</taxon>
        <taxon>Adinetidae</taxon>
        <taxon>Adineta</taxon>
    </lineage>
</organism>
<accession>A0A816FZB7</accession>
<dbReference type="EMBL" id="CAJNOR010012540">
    <property type="protein sequence ID" value="CAF1668267.1"/>
    <property type="molecule type" value="Genomic_DNA"/>
</dbReference>
<proteinExistence type="predicted"/>